<proteinExistence type="inferred from homology"/>
<keyword evidence="1" id="KW-0732">Signal</keyword>
<dbReference type="Pfam" id="PF01341">
    <property type="entry name" value="Glyco_hydro_6"/>
    <property type="match status" value="1"/>
</dbReference>
<sequence length="703" mass="75634">MGALIKNILPLAAALFLLSACNDNQTAQKVGCSSSDGEYLQVGFEGTSDTCDARIYVKKQEYADSGVMARLDAYTLDDREISITWTQVDGPEALIIDRQALNAQVVVPYVDEVQTLTFEVSISDGLLTSTGGQVVTVLPLTQVFRPVSTLLNTGSTSIQLTVKGLTNGTAVSVRPLGGTAVAGVDYRLNEQIALEVNDNLLNVPITVLQSGEDLSRYLHLEFSSNGKTETLTFVIASEVLAGASSAVSVSSSSVGVNIPSSLAISSSSSSSVTSSSEQSAIPLRFEDACNGVFPSDGVFPARVDNPYVGADLYVDPNFESRVESTRVDIGDPQLAAAMELVKTQSTSIWVADVEKPCGVEGGGQFNLVDHIVSALGVTHEAPMTMTLTIYNIPGREFGSRAGGAGDFDLSAQGELGYRKFIDTVAALMASAPEIRFVVLLEPHTLAKLADQAVSRNPASDSAPAVFEQYYKDNLAYAIGRLSQGSNIYTYLDVSTPEWVDSISKKAALMNVANEVLELAGQFGGAVEPQVEGFVANTLNYIAYEEPFIDDVYRSEVSRLSIVGYIDSLRNEAAVFPSLPTSFIVDSSRNGWGRPDRPSEIGYGKEYLLDNRGSQNSWCNLKMAGMGQFPTASPDMDRSYIQAFYWFKPPGESDGDEMEDEYYGCASEAAMPAPPSGGQWFEAHFIQLINYAWPRLLSPINDET</sequence>
<dbReference type="InterPro" id="IPR036434">
    <property type="entry name" value="Beta_cellobiohydrolase_sf"/>
</dbReference>
<dbReference type="PRINTS" id="PR00733">
    <property type="entry name" value="GLHYDRLASE6"/>
</dbReference>
<protein>
    <recommendedName>
        <fullName evidence="1">Glucanase</fullName>
        <ecNumber evidence="1">3.2.1.-</ecNumber>
    </recommendedName>
</protein>
<dbReference type="KEGG" id="marq:MARGE09_P3718"/>
<dbReference type="RefSeq" id="WP_236984783.1">
    <property type="nucleotide sequence ID" value="NZ_AP023086.1"/>
</dbReference>
<organism evidence="2 3">
    <name type="scientific">Marinagarivorans cellulosilyticus</name>
    <dbReference type="NCBI Taxonomy" id="2721545"/>
    <lineage>
        <taxon>Bacteria</taxon>
        <taxon>Pseudomonadati</taxon>
        <taxon>Pseudomonadota</taxon>
        <taxon>Gammaproteobacteria</taxon>
        <taxon>Cellvibrionales</taxon>
        <taxon>Cellvibrionaceae</taxon>
        <taxon>Marinagarivorans</taxon>
    </lineage>
</organism>
<accession>A0AAN1WKU6</accession>
<keyword evidence="3" id="KW-1185">Reference proteome</keyword>
<dbReference type="Gene3D" id="3.20.20.40">
    <property type="entry name" value="1, 4-beta cellobiohydrolase"/>
    <property type="match status" value="1"/>
</dbReference>
<dbReference type="Proteomes" id="UP001320119">
    <property type="component" value="Chromosome"/>
</dbReference>
<dbReference type="GO" id="GO:0004553">
    <property type="term" value="F:hydrolase activity, hydrolyzing O-glycosyl compounds"/>
    <property type="evidence" value="ECO:0007669"/>
    <property type="project" value="InterPro"/>
</dbReference>
<dbReference type="SUPFAM" id="SSF51989">
    <property type="entry name" value="Glycosyl hydrolases family 6, cellulases"/>
    <property type="match status" value="1"/>
</dbReference>
<keyword evidence="1 2" id="KW-0378">Hydrolase</keyword>
<keyword evidence="1" id="KW-0136">Cellulose degradation</keyword>
<comment type="similarity">
    <text evidence="1">Belongs to the glycosyl hydrolase family 6.</text>
</comment>
<dbReference type="PROSITE" id="PS51257">
    <property type="entry name" value="PROKAR_LIPOPROTEIN"/>
    <property type="match status" value="1"/>
</dbReference>
<keyword evidence="1 2" id="KW-0326">Glycosidase</keyword>
<dbReference type="GO" id="GO:0030245">
    <property type="term" value="P:cellulose catabolic process"/>
    <property type="evidence" value="ECO:0007669"/>
    <property type="project" value="UniProtKB-KW"/>
</dbReference>
<reference evidence="2 3" key="1">
    <citation type="journal article" date="2022" name="IScience">
        <title>An ultrasensitive nanofiber-based assay for enzymatic hydrolysis and deep-sea microbial degradation of cellulose.</title>
        <authorList>
            <person name="Tsudome M."/>
            <person name="Tachioka M."/>
            <person name="Miyazaki M."/>
            <person name="Uchimura K."/>
            <person name="Tsuda M."/>
            <person name="Takaki Y."/>
            <person name="Deguchi S."/>
        </authorList>
    </citation>
    <scope>NUCLEOTIDE SEQUENCE [LARGE SCALE GENOMIC DNA]</scope>
    <source>
        <strain evidence="2 3">GE09</strain>
    </source>
</reference>
<dbReference type="PANTHER" id="PTHR34876:SF4">
    <property type="entry name" value="1,4-BETA-D-GLUCAN CELLOBIOHYDROLASE C-RELATED"/>
    <property type="match status" value="1"/>
</dbReference>
<dbReference type="EMBL" id="AP023086">
    <property type="protein sequence ID" value="BCD99516.1"/>
    <property type="molecule type" value="Genomic_DNA"/>
</dbReference>
<dbReference type="EC" id="3.2.1.-" evidence="1"/>
<evidence type="ECO:0000256" key="1">
    <source>
        <dbReference type="RuleBase" id="RU361186"/>
    </source>
</evidence>
<dbReference type="PANTHER" id="PTHR34876">
    <property type="match status" value="1"/>
</dbReference>
<evidence type="ECO:0000313" key="3">
    <source>
        <dbReference type="Proteomes" id="UP001320119"/>
    </source>
</evidence>
<dbReference type="AlphaFoldDB" id="A0AAN1WKU6"/>
<dbReference type="InterPro" id="IPR016288">
    <property type="entry name" value="Beta_cellobiohydrolase"/>
</dbReference>
<evidence type="ECO:0000313" key="2">
    <source>
        <dbReference type="EMBL" id="BCD99516.1"/>
    </source>
</evidence>
<feature type="chain" id="PRO_5042672580" description="Glucanase" evidence="1">
    <location>
        <begin position="23"/>
        <end position="703"/>
    </location>
</feature>
<name>A0AAN1WKU6_9GAMM</name>
<keyword evidence="1" id="KW-0624">Polysaccharide degradation</keyword>
<keyword evidence="1" id="KW-0119">Carbohydrate metabolism</keyword>
<feature type="signal peptide" evidence="1">
    <location>
        <begin position="1"/>
        <end position="22"/>
    </location>
</feature>
<gene>
    <name evidence="2" type="ORF">MARGE09_P3718</name>
</gene>